<name>A0A504XS53_LEIDO</name>
<evidence type="ECO:0000313" key="4">
    <source>
        <dbReference type="Proteomes" id="UP000318821"/>
    </source>
</evidence>
<keyword evidence="2" id="KW-0732">Signal</keyword>
<evidence type="ECO:0000256" key="2">
    <source>
        <dbReference type="SAM" id="SignalP"/>
    </source>
</evidence>
<dbReference type="VEuPathDB" id="TriTrypDB:LdCL_120018400"/>
<feature type="chain" id="PRO_5021186094" evidence="2">
    <location>
        <begin position="27"/>
        <end position="1379"/>
    </location>
</feature>
<protein>
    <submittedName>
        <fullName evidence="3">Uncharacterized protein</fullName>
    </submittedName>
</protein>
<feature type="region of interest" description="Disordered" evidence="1">
    <location>
        <begin position="1360"/>
        <end position="1379"/>
    </location>
</feature>
<dbReference type="PANTHER" id="PTHR36219">
    <property type="entry name" value="WW DOMAIN-CONTAINING PROTEIN"/>
    <property type="match status" value="1"/>
</dbReference>
<dbReference type="VEuPathDB" id="TriTrypDB:LdCL_120018700"/>
<proteinExistence type="predicted"/>
<evidence type="ECO:0000313" key="3">
    <source>
        <dbReference type="EMBL" id="TPP51536.1"/>
    </source>
</evidence>
<dbReference type="SUPFAM" id="SSF52058">
    <property type="entry name" value="L domain-like"/>
    <property type="match status" value="1"/>
</dbReference>
<organism evidence="3 4">
    <name type="scientific">Leishmania donovani</name>
    <dbReference type="NCBI Taxonomy" id="5661"/>
    <lineage>
        <taxon>Eukaryota</taxon>
        <taxon>Discoba</taxon>
        <taxon>Euglenozoa</taxon>
        <taxon>Kinetoplastea</taxon>
        <taxon>Metakinetoplastina</taxon>
        <taxon>Trypanosomatida</taxon>
        <taxon>Trypanosomatidae</taxon>
        <taxon>Leishmaniinae</taxon>
        <taxon>Leishmania</taxon>
    </lineage>
</organism>
<dbReference type="VEuPathDB" id="TriTrypDB:LdCL_120018500"/>
<dbReference type="VEuPathDB" id="TriTrypDB:LdBPK_211410.1"/>
<dbReference type="VEuPathDB" id="TriTrypDB:LdCL_120018600"/>
<sequence length="1379" mass="149113">MALCVRRLVLAATLAAVVALLPCTSSAPVARAAGISDFTSEQQLNTRKVVRAFGRAIPELEKQWVGEDFCSWKYITCYSSAVGVWVDSADYAGTLPEMPKDVDYKHVVITLLEFSAMGQRLSGTLPASWSSMTSLMSLWLEGCERVTGTLPTSWSSMKALRDLNLHATQVSGSLPPQWSSMTSLATLSLRLTKVSGSLPSEWSSMTSLTLLDLQGAKVSGSLPSEWSGMKSAEVLQLQDCDLSGSLPSSWSAMPKLAKVSLTGNHFCGCVPESWTSTQRIAVTIEDEHKGSKCKLENKCRQAAPTTTATPTATPTPAPETECEVDGCEVCEGDSAARCARCREGYFLTSEKTCRANGDGGVAAAEDSTDMSSCALCCEALVSVPSLPCRRSRAATTAVTLLRRTVPPDADAGPAELTSAAAASCRDAEACATTGDADALLLPAPRLDRPAVGWAPLPWRRAMGAGVVRLPHPRHGRALLCFVVRDRVVCAVARPRTPTLPCPAYASSSLLWEVRAHAPPSGFARSWLHVGAGELLAARPLDLTSALHELLGDAQRCDRVARTFMPAAGLHRAGGMAFSARATATAAGCEAAAPVARTGGRRADGTHVGCGGPHGWTADPRSRPAASSMCSATPHGWAGWARAAAARPLLLRGCVGVPESDGVLRRLCEAREVGGSVSAQTASCDAPADSRHAVHHRPSESVAYVPVRLHAALAVACGLADPAAAPACSPTAAAKPRTEGGAPWAWRGRTTVLAIAARRTACAAGVAEGIAAVAATGTSAREQAQQHAWSCCPCCCLEPCLMLAPTATHLATALPLIVIGFMEVLVPRLTALRTRTHARLPSTGPRRAAPCLVMLRCAPSKLFRATPLLRVWAAEEDDASAPRTTFRNVSPGRLLRLWRQMRQRAWILYAWDEEWVSPMQEGYLHQQRLEQVCFAPLSAYGMVPGSYCDPLLYNTKSTSPFRWHVANVQGDIVGHWYMDADELFRIKDWQPRNPDDPLEMFPRPPQMLLRWDESVDEHGNRAFRYRYDYDMMGPTGKWEAYPRYPFSHLYHGGPDQHGRAEGYGFQQGHLLRCDEAEEEVLRRIMEGEDREWEIVKRTEAVQEPWSYPGKIRPRDFEGAVERAKARFRERVRHGKETDPSEDPEYDLAQASEYVEPRDGRRAEWRHLWASGRKPGESLPFQVTFNDGLCFEENEGGPPAHPAAHYEATPKGAPHGRYEDADAAAARAAEAAHKAACEQSLSEAMERHRRLFGDTSGEPSGPRAPLPTAEACAAGGAFLSAPRTPHTGCGELEDSVAGAWSDGGLCRPPGQLLARVCAGALDERWQYVPCGRDGGRGRRDRERVHSAWLRHQRVPCALGVRRPQPRMTRRSRVGGGGTGAL</sequence>
<dbReference type="Gene3D" id="3.80.10.10">
    <property type="entry name" value="Ribonuclease Inhibitor"/>
    <property type="match status" value="1"/>
</dbReference>
<comment type="caution">
    <text evidence="3">The sequence shown here is derived from an EMBL/GenBank/DDBJ whole genome shotgun (WGS) entry which is preliminary data.</text>
</comment>
<dbReference type="InterPro" id="IPR032675">
    <property type="entry name" value="LRR_dom_sf"/>
</dbReference>
<feature type="compositionally biased region" description="Basic residues" evidence="1">
    <location>
        <begin position="1361"/>
        <end position="1370"/>
    </location>
</feature>
<accession>A0A504XS53</accession>
<feature type="region of interest" description="Disordered" evidence="1">
    <location>
        <begin position="1130"/>
        <end position="1153"/>
    </location>
</feature>
<dbReference type="EMBL" id="RHLD01000049">
    <property type="protein sequence ID" value="TPP51536.1"/>
    <property type="molecule type" value="Genomic_DNA"/>
</dbReference>
<dbReference type="VEuPathDB" id="TriTrypDB:LdBPK_120661.1"/>
<dbReference type="PANTHER" id="PTHR36219:SF1">
    <property type="entry name" value="WW DOMAIN-CONTAINING PROTEIN"/>
    <property type="match status" value="1"/>
</dbReference>
<dbReference type="VEuPathDB" id="TriTrypDB:LDHU3_12.1250"/>
<dbReference type="VEuPathDB" id="TriTrypDB:LDHU3_12.1160"/>
<dbReference type="Proteomes" id="UP000318821">
    <property type="component" value="Unassembled WGS sequence"/>
</dbReference>
<gene>
    <name evidence="3" type="ORF">CGC20_0960</name>
</gene>
<feature type="signal peptide" evidence="2">
    <location>
        <begin position="1"/>
        <end position="26"/>
    </location>
</feature>
<evidence type="ECO:0000256" key="1">
    <source>
        <dbReference type="SAM" id="MobiDB-lite"/>
    </source>
</evidence>
<reference evidence="4" key="1">
    <citation type="submission" date="2019-02" db="EMBL/GenBank/DDBJ databases">
        <title>FDA dAtabase for Regulatory Grade micrObial Sequences (FDA-ARGOS): Supporting development and validation of Infectious Disease Dx tests.</title>
        <authorList>
            <person name="Duncan R."/>
            <person name="Fisher C."/>
            <person name="Tallon L."/>
            <person name="Sadzewicz L."/>
            <person name="Sengamalay N."/>
            <person name="Ott S."/>
            <person name="Godinez A."/>
            <person name="Nagaraj S."/>
            <person name="Vavikolanu K."/>
            <person name="Vyas G."/>
            <person name="Nadendla S."/>
            <person name="Aluvathingal J."/>
            <person name="Sichtig H."/>
        </authorList>
    </citation>
    <scope>NUCLEOTIDE SEQUENCE [LARGE SCALE GENOMIC DNA]</scope>
    <source>
        <strain evidence="4">FDAARGOS_360</strain>
    </source>
</reference>